<sequence>MIGHHLLEGKITALSKPVAVLHRRTTSTRATIHNHIHAGGAPPGNAASTSRQAGNTAPQRGLGHQPRAGPRLGEARGGDASAEGGGSVEGKGTGRGKGREVVASEHEPEPLARDALKSKPGTPTNGLLLNGGQPQPQPQPQNPHSHPHTLARTFGEADGGDGDSYPDGVNVGTPAAWDIVAVVKRKILFSKRPMPIVGRRG</sequence>
<accession>A0ABR3JFI7</accession>
<evidence type="ECO:0000256" key="1">
    <source>
        <dbReference type="ARBA" id="ARBA00004123"/>
    </source>
</evidence>
<organism evidence="4 5">
    <name type="scientific">Hohenbuehelia grisea</name>
    <dbReference type="NCBI Taxonomy" id="104357"/>
    <lineage>
        <taxon>Eukaryota</taxon>
        <taxon>Fungi</taxon>
        <taxon>Dikarya</taxon>
        <taxon>Basidiomycota</taxon>
        <taxon>Agaricomycotina</taxon>
        <taxon>Agaricomycetes</taxon>
        <taxon>Agaricomycetidae</taxon>
        <taxon>Agaricales</taxon>
        <taxon>Pleurotineae</taxon>
        <taxon>Pleurotaceae</taxon>
        <taxon>Hohenbuehelia</taxon>
    </lineage>
</organism>
<evidence type="ECO:0000313" key="5">
    <source>
        <dbReference type="Proteomes" id="UP001556367"/>
    </source>
</evidence>
<proteinExistence type="predicted"/>
<protein>
    <submittedName>
        <fullName evidence="4">Uncharacterized protein</fullName>
    </submittedName>
</protein>
<dbReference type="PANTHER" id="PTHR28605:SF1">
    <property type="entry name" value="CHROMOSOME TRANSMISSION FIDELITY FACTOR 8"/>
    <property type="match status" value="1"/>
</dbReference>
<feature type="compositionally biased region" description="Polar residues" evidence="3">
    <location>
        <begin position="46"/>
        <end position="58"/>
    </location>
</feature>
<feature type="compositionally biased region" description="Low complexity" evidence="3">
    <location>
        <begin position="120"/>
        <end position="134"/>
    </location>
</feature>
<name>A0ABR3JFI7_9AGAR</name>
<gene>
    <name evidence="4" type="ORF">HGRIS_003400</name>
</gene>
<reference evidence="5" key="1">
    <citation type="submission" date="2024-06" db="EMBL/GenBank/DDBJ databases">
        <title>Multi-omics analyses provide insights into the biosynthesis of the anticancer antibiotic pleurotin in Hohenbuehelia grisea.</title>
        <authorList>
            <person name="Weaver J.A."/>
            <person name="Alberti F."/>
        </authorList>
    </citation>
    <scope>NUCLEOTIDE SEQUENCE [LARGE SCALE GENOMIC DNA]</scope>
    <source>
        <strain evidence="5">T-177</strain>
    </source>
</reference>
<feature type="compositionally biased region" description="Gly residues" evidence="3">
    <location>
        <begin position="83"/>
        <end position="95"/>
    </location>
</feature>
<feature type="compositionally biased region" description="Basic and acidic residues" evidence="3">
    <location>
        <begin position="97"/>
        <end position="117"/>
    </location>
</feature>
<dbReference type="PANTHER" id="PTHR28605">
    <property type="entry name" value="CTF8, CHROMOSOME TRANSMISSION FIDELITY FACTOR 8 HOMOLOG (S. CEREVISIAE)"/>
    <property type="match status" value="1"/>
</dbReference>
<comment type="caution">
    <text evidence="4">The sequence shown here is derived from an EMBL/GenBank/DDBJ whole genome shotgun (WGS) entry which is preliminary data.</text>
</comment>
<dbReference type="EMBL" id="JASNQZ010000007">
    <property type="protein sequence ID" value="KAL0954414.1"/>
    <property type="molecule type" value="Genomic_DNA"/>
</dbReference>
<dbReference type="Proteomes" id="UP001556367">
    <property type="component" value="Unassembled WGS sequence"/>
</dbReference>
<comment type="subcellular location">
    <subcellularLocation>
        <location evidence="1">Nucleus</location>
    </subcellularLocation>
</comment>
<evidence type="ECO:0000256" key="2">
    <source>
        <dbReference type="ARBA" id="ARBA00023242"/>
    </source>
</evidence>
<keyword evidence="2" id="KW-0539">Nucleus</keyword>
<keyword evidence="5" id="KW-1185">Reference proteome</keyword>
<evidence type="ECO:0000256" key="3">
    <source>
        <dbReference type="SAM" id="MobiDB-lite"/>
    </source>
</evidence>
<evidence type="ECO:0000313" key="4">
    <source>
        <dbReference type="EMBL" id="KAL0954414.1"/>
    </source>
</evidence>
<feature type="region of interest" description="Disordered" evidence="3">
    <location>
        <begin position="35"/>
        <end position="172"/>
    </location>
</feature>